<organism evidence="1 2">
    <name type="scientific">Brassica carinata</name>
    <name type="common">Ethiopian mustard</name>
    <name type="synonym">Abyssinian cabbage</name>
    <dbReference type="NCBI Taxonomy" id="52824"/>
    <lineage>
        <taxon>Eukaryota</taxon>
        <taxon>Viridiplantae</taxon>
        <taxon>Streptophyta</taxon>
        <taxon>Embryophyta</taxon>
        <taxon>Tracheophyta</taxon>
        <taxon>Spermatophyta</taxon>
        <taxon>Magnoliopsida</taxon>
        <taxon>eudicotyledons</taxon>
        <taxon>Gunneridae</taxon>
        <taxon>Pentapetalae</taxon>
        <taxon>rosids</taxon>
        <taxon>malvids</taxon>
        <taxon>Brassicales</taxon>
        <taxon>Brassicaceae</taxon>
        <taxon>Brassiceae</taxon>
        <taxon>Brassica</taxon>
    </lineage>
</organism>
<keyword evidence="2" id="KW-1185">Reference proteome</keyword>
<dbReference type="OrthoDB" id="1106953at2759"/>
<protein>
    <submittedName>
        <fullName evidence="1">Uncharacterized protein</fullName>
    </submittedName>
</protein>
<accession>A0A8X7WF65</accession>
<name>A0A8X7WF65_BRACI</name>
<sequence length="370" mass="41170">MGTLVRIVQGVWEITPTGEWRFDEQPSEENETVLINPNDPFDGLVEMIRIMLGLGILTPVALTYQLPDWMLLPEGARTPPVTLTNERDVETMLSVRDFMTEPVMYVTSGPELVAKYQFLRRTPFKIGERSFLEEGFTEEQHHQAIRDLVGERPVVCSEPLLELMFNEPQLLSVYRMALGIELVYAPSAEERSQLPRLTVDDVMTIQEGLPIDNDNHNNNDDIEQVVPSEPMDVEQLQQAFPNFRAPNNGPNGIPHVVEPLQQIPPYHAIWEDDSDEEQAYWDGVMEAEQNHEVNVSAAPRPTNGALRLPIVPNLRVTAPPSPIPIIVVDADEGSYSGSSNGLNENGSNVVLHDAGADSLPLENGSANPLS</sequence>
<dbReference type="EMBL" id="JAAMPC010000002">
    <property type="protein sequence ID" value="KAG2328115.1"/>
    <property type="molecule type" value="Genomic_DNA"/>
</dbReference>
<dbReference type="Proteomes" id="UP000886595">
    <property type="component" value="Unassembled WGS sequence"/>
</dbReference>
<proteinExistence type="predicted"/>
<evidence type="ECO:0000313" key="2">
    <source>
        <dbReference type="Proteomes" id="UP000886595"/>
    </source>
</evidence>
<reference evidence="1 2" key="1">
    <citation type="submission" date="2020-02" db="EMBL/GenBank/DDBJ databases">
        <authorList>
            <person name="Ma Q."/>
            <person name="Huang Y."/>
            <person name="Song X."/>
            <person name="Pei D."/>
        </authorList>
    </citation>
    <scope>NUCLEOTIDE SEQUENCE [LARGE SCALE GENOMIC DNA]</scope>
    <source>
        <strain evidence="1">Sxm20200214</strain>
        <tissue evidence="1">Leaf</tissue>
    </source>
</reference>
<gene>
    <name evidence="1" type="ORF">Bca52824_010843</name>
</gene>
<comment type="caution">
    <text evidence="1">The sequence shown here is derived from an EMBL/GenBank/DDBJ whole genome shotgun (WGS) entry which is preliminary data.</text>
</comment>
<evidence type="ECO:0000313" key="1">
    <source>
        <dbReference type="EMBL" id="KAG2328115.1"/>
    </source>
</evidence>
<dbReference type="AlphaFoldDB" id="A0A8X7WF65"/>